<evidence type="ECO:0000313" key="3">
    <source>
        <dbReference type="Proteomes" id="UP000000936"/>
    </source>
</evidence>
<evidence type="ECO:0000256" key="1">
    <source>
        <dbReference type="SAM" id="MobiDB-lite"/>
    </source>
</evidence>
<dbReference type="STRING" id="754252.PFREUD_00890"/>
<dbReference type="KEGG" id="pfr:PFREUD_00890"/>
<dbReference type="Proteomes" id="UP000000936">
    <property type="component" value="Chromosome"/>
</dbReference>
<sequence length="115" mass="11517">MAWPSASATSPTTSPAHSSKPADSDHTYTLIWEEPDHDSLVVGAGVAVESGPELVVLDGPALAGEPVGHGLGDASGVVAAELVGVSGVFGDRLGSFDRVSLGEVEDGHGEESRAA</sequence>
<organism evidence="2 3">
    <name type="scientific">Propionibacterium freudenreichii subsp. shermanii (strain ATCC 9614 / DSM 4902 / CIP 103027 / NCIMB 8099 / CIRM-BIA1)</name>
    <dbReference type="NCBI Taxonomy" id="754252"/>
    <lineage>
        <taxon>Bacteria</taxon>
        <taxon>Bacillati</taxon>
        <taxon>Actinomycetota</taxon>
        <taxon>Actinomycetes</taxon>
        <taxon>Propionibacteriales</taxon>
        <taxon>Propionibacteriaceae</taxon>
        <taxon>Propionibacterium</taxon>
    </lineage>
</organism>
<accession>D7GHM1</accession>
<dbReference type="EMBL" id="FN806773">
    <property type="protein sequence ID" value="CBL55593.1"/>
    <property type="molecule type" value="Genomic_DNA"/>
</dbReference>
<feature type="region of interest" description="Disordered" evidence="1">
    <location>
        <begin position="1"/>
        <end position="27"/>
    </location>
</feature>
<reference evidence="2 3" key="1">
    <citation type="journal article" date="2010" name="PLoS ONE">
        <title>The complete genome of Propionibacterium freudenreichii CIRM-BIA1, a hardy actinobacterium with food and probiotic applications.</title>
        <authorList>
            <person name="Falentin H."/>
            <person name="Deutsch S.M."/>
            <person name="Jan G."/>
            <person name="Loux V."/>
            <person name="Thierry A."/>
            <person name="Parayre S."/>
            <person name="Maillard M.B."/>
            <person name="Dherbecourt J."/>
            <person name="Cousin F.J."/>
            <person name="Jardin J."/>
            <person name="Siguier P."/>
            <person name="Couloux A."/>
            <person name="Barbe V."/>
            <person name="Vacherie B."/>
            <person name="Wincker P."/>
            <person name="Gibrat J.F."/>
            <person name="Gaillardin C."/>
            <person name="Lortal S."/>
        </authorList>
    </citation>
    <scope>NUCLEOTIDE SEQUENCE [LARGE SCALE GENOMIC DNA]</scope>
    <source>
        <strain evidence="3">ATCC 9614 / DSM 4902 / CIP 103027 / NCIMB 8099 / CIRM-BIA1</strain>
    </source>
</reference>
<protein>
    <submittedName>
        <fullName evidence="2">Uncharacterized protein</fullName>
    </submittedName>
</protein>
<dbReference type="AlphaFoldDB" id="D7GHM1"/>
<name>D7GHM1_PROFC</name>
<proteinExistence type="predicted"/>
<evidence type="ECO:0000313" key="2">
    <source>
        <dbReference type="EMBL" id="CBL55593.1"/>
    </source>
</evidence>
<gene>
    <name evidence="2" type="ordered locus">PFREUD_00890</name>
</gene>
<dbReference type="HOGENOM" id="CLU_2106814_0_0_11"/>
<keyword evidence="3" id="KW-1185">Reference proteome</keyword>
<feature type="compositionally biased region" description="Low complexity" evidence="1">
    <location>
        <begin position="1"/>
        <end position="19"/>
    </location>
</feature>